<feature type="non-terminal residue" evidence="6">
    <location>
        <position position="1"/>
    </location>
</feature>
<sequence>HANWGNWMRAAGVDGQGFGHSGSRWFNLDEERRRFDPKGNYVRLWVAELSQVAQEYLHAPWTMPVEEQQRAGCFLGTDYPVCPESPSKLALEGGDVAAKFPKLFSTTREGKMKGKGKGKRRAKA</sequence>
<organism evidence="6 7">
    <name type="scientific">Symbiodinium pilosum</name>
    <name type="common">Dinoflagellate</name>
    <dbReference type="NCBI Taxonomy" id="2952"/>
    <lineage>
        <taxon>Eukaryota</taxon>
        <taxon>Sar</taxon>
        <taxon>Alveolata</taxon>
        <taxon>Dinophyceae</taxon>
        <taxon>Suessiales</taxon>
        <taxon>Symbiodiniaceae</taxon>
        <taxon>Symbiodinium</taxon>
    </lineage>
</organism>
<evidence type="ECO:0000256" key="3">
    <source>
        <dbReference type="ARBA" id="ARBA00022630"/>
    </source>
</evidence>
<dbReference type="GO" id="GO:0003904">
    <property type="term" value="F:deoxyribodipyrimidine photo-lyase activity"/>
    <property type="evidence" value="ECO:0007669"/>
    <property type="project" value="TreeGrafter"/>
</dbReference>
<reference evidence="6" key="1">
    <citation type="submission" date="2021-02" db="EMBL/GenBank/DDBJ databases">
        <authorList>
            <person name="Dougan E. K."/>
            <person name="Rhodes N."/>
            <person name="Thang M."/>
            <person name="Chan C."/>
        </authorList>
    </citation>
    <scope>NUCLEOTIDE SEQUENCE</scope>
</reference>
<keyword evidence="3" id="KW-0285">Flavoprotein</keyword>
<dbReference type="AlphaFoldDB" id="A0A812XV90"/>
<comment type="caution">
    <text evidence="6">The sequence shown here is derived from an EMBL/GenBank/DDBJ whole genome shotgun (WGS) entry which is preliminary data.</text>
</comment>
<dbReference type="PANTHER" id="PTHR11455">
    <property type="entry name" value="CRYPTOCHROME"/>
    <property type="match status" value="1"/>
</dbReference>
<name>A0A812XV90_SYMPI</name>
<feature type="domain" description="Cryptochrome/DNA photolyase FAD-binding" evidence="5">
    <location>
        <begin position="2"/>
        <end position="80"/>
    </location>
</feature>
<keyword evidence="4" id="KW-0274">FAD</keyword>
<keyword evidence="7" id="KW-1185">Reference proteome</keyword>
<accession>A0A812XV90</accession>
<dbReference type="GO" id="GO:0000719">
    <property type="term" value="P:photoreactive repair"/>
    <property type="evidence" value="ECO:0007669"/>
    <property type="project" value="TreeGrafter"/>
</dbReference>
<dbReference type="EMBL" id="CAJNIZ010047081">
    <property type="protein sequence ID" value="CAE7761757.1"/>
    <property type="molecule type" value="Genomic_DNA"/>
</dbReference>
<protein>
    <submittedName>
        <fullName evidence="6">Cry protein</fullName>
    </submittedName>
</protein>
<gene>
    <name evidence="6" type="primary">cry</name>
    <name evidence="6" type="ORF">SPIL2461_LOCUS22234</name>
</gene>
<dbReference type="PANTHER" id="PTHR11455:SF22">
    <property type="entry name" value="CRYPTOCHROME DASH"/>
    <property type="match status" value="1"/>
</dbReference>
<dbReference type="Proteomes" id="UP000649617">
    <property type="component" value="Unassembled WGS sequence"/>
</dbReference>
<dbReference type="Pfam" id="PF03441">
    <property type="entry name" value="FAD_binding_7"/>
    <property type="match status" value="1"/>
</dbReference>
<dbReference type="InterPro" id="IPR002081">
    <property type="entry name" value="Cryptochrome/DNA_photolyase_1"/>
</dbReference>
<evidence type="ECO:0000259" key="5">
    <source>
        <dbReference type="Pfam" id="PF03441"/>
    </source>
</evidence>
<evidence type="ECO:0000313" key="7">
    <source>
        <dbReference type="Proteomes" id="UP000649617"/>
    </source>
</evidence>
<dbReference type="InterPro" id="IPR005101">
    <property type="entry name" value="Cryptochr/Photolyase_FAD-bd"/>
</dbReference>
<dbReference type="SUPFAM" id="SSF48173">
    <property type="entry name" value="Cryptochrome/photolyase FAD-binding domain"/>
    <property type="match status" value="1"/>
</dbReference>
<comment type="similarity">
    <text evidence="2">Belongs to the DNA photolyase class-1 family.</text>
</comment>
<dbReference type="GO" id="GO:0071949">
    <property type="term" value="F:FAD binding"/>
    <property type="evidence" value="ECO:0007669"/>
    <property type="project" value="TreeGrafter"/>
</dbReference>
<dbReference type="OrthoDB" id="309753at2759"/>
<dbReference type="Gene3D" id="1.10.579.10">
    <property type="entry name" value="DNA Cyclobutane Dipyrimidine Photolyase, subunit A, domain 3"/>
    <property type="match status" value="1"/>
</dbReference>
<proteinExistence type="inferred from homology"/>
<dbReference type="InterPro" id="IPR036134">
    <property type="entry name" value="Crypto/Photolyase_FAD-like_sf"/>
</dbReference>
<evidence type="ECO:0000256" key="2">
    <source>
        <dbReference type="ARBA" id="ARBA00005862"/>
    </source>
</evidence>
<evidence type="ECO:0000256" key="4">
    <source>
        <dbReference type="ARBA" id="ARBA00022827"/>
    </source>
</evidence>
<evidence type="ECO:0000313" key="6">
    <source>
        <dbReference type="EMBL" id="CAE7761757.1"/>
    </source>
</evidence>
<evidence type="ECO:0000256" key="1">
    <source>
        <dbReference type="ARBA" id="ARBA00001974"/>
    </source>
</evidence>
<comment type="cofactor">
    <cofactor evidence="1">
        <name>FAD</name>
        <dbReference type="ChEBI" id="CHEBI:57692"/>
    </cofactor>
</comment>
<dbReference type="GO" id="GO:0003677">
    <property type="term" value="F:DNA binding"/>
    <property type="evidence" value="ECO:0007669"/>
    <property type="project" value="TreeGrafter"/>
</dbReference>